<dbReference type="EMBL" id="FZTC01000012">
    <property type="protein sequence ID" value="SNU33414.1"/>
    <property type="molecule type" value="Genomic_DNA"/>
</dbReference>
<gene>
    <name evidence="1" type="ORF">HV234_05660</name>
    <name evidence="2" type="ORF">KOSB73_20199</name>
</gene>
<accession>A0A285AXL0</accession>
<dbReference type="InterPro" id="IPR032710">
    <property type="entry name" value="NTF2-like_dom_sf"/>
</dbReference>
<proteinExistence type="predicted"/>
<name>A0A285AXL0_9ENTR</name>
<reference evidence="3" key="2">
    <citation type="submission" date="2017-08" db="EMBL/GenBank/DDBJ databases">
        <authorList>
            <person name="Brisse S."/>
        </authorList>
    </citation>
    <scope>NUCLEOTIDE SEQUENCE [LARGE SCALE GENOMIC DNA]</scope>
    <source>
        <strain evidence="3">06D021</strain>
    </source>
</reference>
<dbReference type="PIRSF" id="PIRSF029394">
    <property type="entry name" value="UCP029394"/>
    <property type="match status" value="1"/>
</dbReference>
<dbReference type="SUPFAM" id="SSF54427">
    <property type="entry name" value="NTF2-like"/>
    <property type="match status" value="1"/>
</dbReference>
<dbReference type="Proteomes" id="UP000220639">
    <property type="component" value="Unassembled WGS sequence"/>
</dbReference>
<evidence type="ECO:0000313" key="4">
    <source>
        <dbReference type="Proteomes" id="UP000510937"/>
    </source>
</evidence>
<protein>
    <submittedName>
        <fullName evidence="1">DUF4440 domain-containing protein</fullName>
    </submittedName>
    <submittedName>
        <fullName evidence="2">Putative cytoplasmic protein</fullName>
    </submittedName>
</protein>
<sequence>MNRYIAEVIAAHVAIEHWLNQGEGSAEALLHRFSPEFSMIPINGMRMDHQSVSAFFHGARASRPGLKIVIDNTAILAEWHDGAAVLYRETHALPGKADTARWSTVLFRLQEEKIIWRHLHETALA</sequence>
<dbReference type="Gene3D" id="3.10.450.50">
    <property type="match status" value="1"/>
</dbReference>
<evidence type="ECO:0000313" key="1">
    <source>
        <dbReference type="EMBL" id="QLO51049.1"/>
    </source>
</evidence>
<dbReference type="AlphaFoldDB" id="A0A285AXL0"/>
<reference evidence="2" key="1">
    <citation type="submission" date="2017-08" db="EMBL/GenBank/DDBJ databases">
        <authorList>
            <person name="de Groot N.N."/>
        </authorList>
    </citation>
    <scope>NUCLEOTIDE SEQUENCE [LARGE SCALE GENOMIC DNA]</scope>
    <source>
        <strain evidence="2">06D021</strain>
    </source>
</reference>
<organism evidence="2 3">
    <name type="scientific">Klebsiella grimontii</name>
    <dbReference type="NCBI Taxonomy" id="2058152"/>
    <lineage>
        <taxon>Bacteria</taxon>
        <taxon>Pseudomonadati</taxon>
        <taxon>Pseudomonadota</taxon>
        <taxon>Gammaproteobacteria</taxon>
        <taxon>Enterobacterales</taxon>
        <taxon>Enterobacteriaceae</taxon>
        <taxon>Klebsiella/Raoultella group</taxon>
        <taxon>Klebsiella</taxon>
    </lineage>
</organism>
<dbReference type="EMBL" id="CP055315">
    <property type="protein sequence ID" value="QLO51049.1"/>
    <property type="molecule type" value="Genomic_DNA"/>
</dbReference>
<dbReference type="RefSeq" id="WP_004137343.1">
    <property type="nucleotide sequence ID" value="NZ_CABGKM010000019.1"/>
</dbReference>
<reference evidence="1" key="4">
    <citation type="journal article" date="2021" name="Microb. Genom.">
        <title>A genomic epidemiological study shows that prevalence of antimicrobial resistance in Enterobacterales is associated with the livestock host, as well as antimicrobial usage.</title>
        <authorList>
            <person name="AbuOun M."/>
            <person name="Jones H."/>
            <person name="Stubberfield E."/>
            <person name="Gilson D."/>
            <person name="Shaw L.P."/>
            <person name="Hubbard A.T.M."/>
            <person name="Chau K.K."/>
            <person name="Sebra R."/>
            <person name="Peto T.E.A."/>
            <person name="Crook D.W."/>
            <person name="Read D.S."/>
            <person name="Gweon H.S."/>
            <person name="Walker A.S."/>
            <person name="Stoesser N."/>
            <person name="Smith R.P."/>
            <person name="Anjum M.F."/>
            <person name="On Behalf Of The Rehab Consortium."/>
        </authorList>
    </citation>
    <scope>NUCLEOTIDE SEQUENCE</scope>
    <source>
        <strain evidence="1">RHBSTW-00555</strain>
    </source>
</reference>
<dbReference type="InterPro" id="IPR016918">
    <property type="entry name" value="UCP029394"/>
</dbReference>
<evidence type="ECO:0000313" key="3">
    <source>
        <dbReference type="Proteomes" id="UP000220639"/>
    </source>
</evidence>
<dbReference type="Proteomes" id="UP000510937">
    <property type="component" value="Chromosome"/>
</dbReference>
<evidence type="ECO:0000313" key="2">
    <source>
        <dbReference type="EMBL" id="SNU33414.1"/>
    </source>
</evidence>
<reference evidence="4" key="3">
    <citation type="submission" date="2020-06" db="EMBL/GenBank/DDBJ databases">
        <title>REHAB project genomes.</title>
        <authorList>
            <person name="Shaw L.P."/>
        </authorList>
    </citation>
    <scope>NUCLEOTIDE SEQUENCE [LARGE SCALE GENOMIC DNA]</scope>
    <source>
        <strain evidence="4">RHBSTW-00555</strain>
    </source>
</reference>